<evidence type="ECO:0000256" key="3">
    <source>
        <dbReference type="ARBA" id="ARBA00022989"/>
    </source>
</evidence>
<evidence type="ECO:0000313" key="6">
    <source>
        <dbReference type="EMBL" id="QNQ10033.1"/>
    </source>
</evidence>
<comment type="subcellular location">
    <subcellularLocation>
        <location evidence="1">Membrane</location>
        <topology evidence="1">Multi-pass membrane protein</topology>
    </subcellularLocation>
</comment>
<evidence type="ECO:0000256" key="5">
    <source>
        <dbReference type="SAM" id="Phobius"/>
    </source>
</evidence>
<gene>
    <name evidence="6" type="ORF">H3Z74_01925</name>
</gene>
<keyword evidence="7" id="KW-1185">Reference proteome</keyword>
<feature type="transmembrane region" description="Helical" evidence="5">
    <location>
        <begin position="189"/>
        <end position="211"/>
    </location>
</feature>
<name>A0A7H0LK30_9SPHN</name>
<dbReference type="RefSeq" id="WP_187762340.1">
    <property type="nucleotide sequence ID" value="NZ_CP061038.1"/>
</dbReference>
<evidence type="ECO:0000256" key="2">
    <source>
        <dbReference type="ARBA" id="ARBA00022692"/>
    </source>
</evidence>
<dbReference type="EMBL" id="CP061038">
    <property type="protein sequence ID" value="QNQ10033.1"/>
    <property type="molecule type" value="Genomic_DNA"/>
</dbReference>
<keyword evidence="3 5" id="KW-1133">Transmembrane helix</keyword>
<proteinExistence type="predicted"/>
<feature type="transmembrane region" description="Helical" evidence="5">
    <location>
        <begin position="20"/>
        <end position="47"/>
    </location>
</feature>
<accession>A0A7H0LK30</accession>
<keyword evidence="2 5" id="KW-0812">Transmembrane</keyword>
<organism evidence="6 7">
    <name type="scientific">Sphingomonas alpina</name>
    <dbReference type="NCBI Taxonomy" id="653931"/>
    <lineage>
        <taxon>Bacteria</taxon>
        <taxon>Pseudomonadati</taxon>
        <taxon>Pseudomonadota</taxon>
        <taxon>Alphaproteobacteria</taxon>
        <taxon>Sphingomonadales</taxon>
        <taxon>Sphingomonadaceae</taxon>
        <taxon>Sphingomonas</taxon>
    </lineage>
</organism>
<evidence type="ECO:0000256" key="4">
    <source>
        <dbReference type="ARBA" id="ARBA00023136"/>
    </source>
</evidence>
<dbReference type="AlphaFoldDB" id="A0A7H0LK30"/>
<keyword evidence="4 5" id="KW-0472">Membrane</keyword>
<feature type="transmembrane region" description="Helical" evidence="5">
    <location>
        <begin position="59"/>
        <end position="88"/>
    </location>
</feature>
<reference evidence="6 7" key="1">
    <citation type="submission" date="2020-09" db="EMBL/GenBank/DDBJ databases">
        <title>Sphingomonas sp., a new species isolated from pork steak.</title>
        <authorList>
            <person name="Heidler von Heilborn D."/>
        </authorList>
    </citation>
    <scope>NUCLEOTIDE SEQUENCE [LARGE SCALE GENOMIC DNA]</scope>
    <source>
        <strain evidence="7">S8-3T</strain>
    </source>
</reference>
<dbReference type="Proteomes" id="UP000516148">
    <property type="component" value="Chromosome"/>
</dbReference>
<feature type="transmembrane region" description="Helical" evidence="5">
    <location>
        <begin position="136"/>
        <end position="160"/>
    </location>
</feature>
<dbReference type="InterPro" id="IPR059112">
    <property type="entry name" value="CysZ/EI24"/>
</dbReference>
<dbReference type="KEGG" id="spap:H3Z74_01925"/>
<protein>
    <submittedName>
        <fullName evidence="6">EI24 domain-containing protein</fullName>
    </submittedName>
</protein>
<evidence type="ECO:0000256" key="1">
    <source>
        <dbReference type="ARBA" id="ARBA00004141"/>
    </source>
</evidence>
<dbReference type="Pfam" id="PF07264">
    <property type="entry name" value="EI24"/>
    <property type="match status" value="1"/>
</dbReference>
<evidence type="ECO:0000313" key="7">
    <source>
        <dbReference type="Proteomes" id="UP000516148"/>
    </source>
</evidence>
<sequence length="226" mass="23783">MIRAFLLSVGQLGDKRIMLVFLKSFALTCLILAAIGAGLWFGAYSLLIRIGASAEVTDLAGVAVALGIILSAWLLFRATAIAVIGIFADEVVLAVEDRYYPAALAQATDVPLGRSIVMGLGSAGRAIVVNLALSPVYLLLIVTGVGTPILFFVVNGWLLGRDLGDMVAARHMPQADLKAWRSTTRVSRFAIGLVVTGLLVVPIVALFAPVLGAAMATHWFHGGRTA</sequence>